<feature type="transmembrane region" description="Helical" evidence="7">
    <location>
        <begin position="172"/>
        <end position="195"/>
    </location>
</feature>
<evidence type="ECO:0000313" key="10">
    <source>
        <dbReference type="Proteomes" id="UP001549106"/>
    </source>
</evidence>
<feature type="transmembrane region" description="Helical" evidence="7">
    <location>
        <begin position="231"/>
        <end position="255"/>
    </location>
</feature>
<keyword evidence="10" id="KW-1185">Reference proteome</keyword>
<dbReference type="RefSeq" id="WP_243271016.1">
    <property type="nucleotide sequence ID" value="NZ_BAABXN010000001.1"/>
</dbReference>
<evidence type="ECO:0000259" key="8">
    <source>
        <dbReference type="Pfam" id="PF06738"/>
    </source>
</evidence>
<evidence type="ECO:0000256" key="7">
    <source>
        <dbReference type="SAM" id="Phobius"/>
    </source>
</evidence>
<comment type="subcellular location">
    <subcellularLocation>
        <location evidence="1">Cell membrane</location>
        <topology evidence="1">Multi-pass membrane protein</topology>
    </subcellularLocation>
</comment>
<comment type="similarity">
    <text evidence="6">Belongs to the ThrE exporter (TC 2.A.79) family.</text>
</comment>
<evidence type="ECO:0000256" key="6">
    <source>
        <dbReference type="ARBA" id="ARBA00034125"/>
    </source>
</evidence>
<keyword evidence="2" id="KW-1003">Cell membrane</keyword>
<evidence type="ECO:0000256" key="4">
    <source>
        <dbReference type="ARBA" id="ARBA00022989"/>
    </source>
</evidence>
<evidence type="ECO:0000256" key="1">
    <source>
        <dbReference type="ARBA" id="ARBA00004651"/>
    </source>
</evidence>
<dbReference type="InterPro" id="IPR050539">
    <property type="entry name" value="ThrE_Dicarb/AminoAcid_Exp"/>
</dbReference>
<gene>
    <name evidence="9" type="ORF">ABID24_001548</name>
</gene>
<dbReference type="Pfam" id="PF06738">
    <property type="entry name" value="ThrE"/>
    <property type="match status" value="1"/>
</dbReference>
<evidence type="ECO:0000313" key="9">
    <source>
        <dbReference type="EMBL" id="MET3750302.1"/>
    </source>
</evidence>
<keyword evidence="3 7" id="KW-0812">Transmembrane</keyword>
<feature type="transmembrane region" description="Helical" evidence="7">
    <location>
        <begin position="130"/>
        <end position="160"/>
    </location>
</feature>
<sequence>MEKNSMEQTNTENRLLQLLLETGERLMASGAEVKRVEDTLERIGVAYGAERMNVFVITSSIVITLERSDGTLLTHTRRITKSGTDFLALERINALSRECCREPLPLDLFEQRLRECVPPKKQWQMYLGSVLAAGSFAVFFGGSFADGLAAAVFAVIICLFQEKGAQLLANNVMFNLVCSFFTGTLICLTVKFLPFFHADKIMIGDIMLLIPGIAITNSIRDMLMGDTIAGIMRLIESILWAGALASGFMASIWMVGI</sequence>
<dbReference type="Proteomes" id="UP001549106">
    <property type="component" value="Unassembled WGS sequence"/>
</dbReference>
<evidence type="ECO:0000256" key="5">
    <source>
        <dbReference type="ARBA" id="ARBA00023136"/>
    </source>
</evidence>
<accession>A0ABV2M492</accession>
<protein>
    <submittedName>
        <fullName evidence="9">Uncharacterized membrane protein YjjP (DUF1212 family)</fullName>
    </submittedName>
</protein>
<comment type="caution">
    <text evidence="9">The sequence shown here is derived from an EMBL/GenBank/DDBJ whole genome shotgun (WGS) entry which is preliminary data.</text>
</comment>
<evidence type="ECO:0000256" key="3">
    <source>
        <dbReference type="ARBA" id="ARBA00022692"/>
    </source>
</evidence>
<name>A0ABV2M492_9FIRM</name>
<dbReference type="PANTHER" id="PTHR34390:SF2">
    <property type="entry name" value="SUCCINATE TRANSPORTER SUBUNIT YJJP-RELATED"/>
    <property type="match status" value="1"/>
</dbReference>
<proteinExistence type="inferred from homology"/>
<dbReference type="EMBL" id="JBEPMJ010000009">
    <property type="protein sequence ID" value="MET3750302.1"/>
    <property type="molecule type" value="Genomic_DNA"/>
</dbReference>
<dbReference type="PANTHER" id="PTHR34390">
    <property type="entry name" value="UPF0442 PROTEIN YJJB-RELATED"/>
    <property type="match status" value="1"/>
</dbReference>
<feature type="transmembrane region" description="Helical" evidence="7">
    <location>
        <begin position="201"/>
        <end position="219"/>
    </location>
</feature>
<keyword evidence="5 7" id="KW-0472">Membrane</keyword>
<organism evidence="9 10">
    <name type="scientific">Blautia caecimuris</name>
    <dbReference type="NCBI Taxonomy" id="1796615"/>
    <lineage>
        <taxon>Bacteria</taxon>
        <taxon>Bacillati</taxon>
        <taxon>Bacillota</taxon>
        <taxon>Clostridia</taxon>
        <taxon>Lachnospirales</taxon>
        <taxon>Lachnospiraceae</taxon>
        <taxon>Blautia</taxon>
    </lineage>
</organism>
<evidence type="ECO:0000256" key="2">
    <source>
        <dbReference type="ARBA" id="ARBA00022475"/>
    </source>
</evidence>
<dbReference type="InterPro" id="IPR010619">
    <property type="entry name" value="ThrE-like_N"/>
</dbReference>
<keyword evidence="4 7" id="KW-1133">Transmembrane helix</keyword>
<feature type="domain" description="Threonine/serine exporter-like N-terminal" evidence="8">
    <location>
        <begin position="18"/>
        <end position="250"/>
    </location>
</feature>
<reference evidence="9 10" key="1">
    <citation type="submission" date="2024-06" db="EMBL/GenBank/DDBJ databases">
        <title>Genomic Encyclopedia of Type Strains, Phase IV (KMG-IV): sequencing the most valuable type-strain genomes for metagenomic binning, comparative biology and taxonomic classification.</title>
        <authorList>
            <person name="Goeker M."/>
        </authorList>
    </citation>
    <scope>NUCLEOTIDE SEQUENCE [LARGE SCALE GENOMIC DNA]</scope>
    <source>
        <strain evidence="9 10">DSM 29492</strain>
    </source>
</reference>